<accession>A0A5J4Q669</accession>
<name>A0A5J4Q669_9EUKA</name>
<feature type="non-terminal residue" evidence="1">
    <location>
        <position position="102"/>
    </location>
</feature>
<sequence>MCADLRLNLDYLIAMCVDGAASMIGCHHSMTSKMKELFAFITIIHCIAHRLNLAALDAIKGIQLQHLRTREAVAQQLRHCFAVSSLHAAILAQIHCVNEDEQ</sequence>
<gene>
    <name evidence="1" type="ORF">EZS28_055247</name>
</gene>
<evidence type="ECO:0000313" key="1">
    <source>
        <dbReference type="EMBL" id="KAA6316528.1"/>
    </source>
</evidence>
<evidence type="ECO:0008006" key="3">
    <source>
        <dbReference type="Google" id="ProtNLM"/>
    </source>
</evidence>
<organism evidence="1 2">
    <name type="scientific">Streblomastix strix</name>
    <dbReference type="NCBI Taxonomy" id="222440"/>
    <lineage>
        <taxon>Eukaryota</taxon>
        <taxon>Metamonada</taxon>
        <taxon>Preaxostyla</taxon>
        <taxon>Oxymonadida</taxon>
        <taxon>Streblomastigidae</taxon>
        <taxon>Streblomastix</taxon>
    </lineage>
</organism>
<dbReference type="Proteomes" id="UP000324800">
    <property type="component" value="Unassembled WGS sequence"/>
</dbReference>
<evidence type="ECO:0000313" key="2">
    <source>
        <dbReference type="Proteomes" id="UP000324800"/>
    </source>
</evidence>
<protein>
    <recommendedName>
        <fullName evidence="3">DUF4371 domain-containing protein</fullName>
    </recommendedName>
</protein>
<reference evidence="1 2" key="1">
    <citation type="submission" date="2019-03" db="EMBL/GenBank/DDBJ databases">
        <title>Single cell metagenomics reveals metabolic interactions within the superorganism composed of flagellate Streblomastix strix and complex community of Bacteroidetes bacteria on its surface.</title>
        <authorList>
            <person name="Treitli S.C."/>
            <person name="Kolisko M."/>
            <person name="Husnik F."/>
            <person name="Keeling P."/>
            <person name="Hampl V."/>
        </authorList>
    </citation>
    <scope>NUCLEOTIDE SEQUENCE [LARGE SCALE GENOMIC DNA]</scope>
    <source>
        <strain evidence="1">ST1C</strain>
    </source>
</reference>
<comment type="caution">
    <text evidence="1">The sequence shown here is derived from an EMBL/GenBank/DDBJ whole genome shotgun (WGS) entry which is preliminary data.</text>
</comment>
<dbReference type="AlphaFoldDB" id="A0A5J4Q669"/>
<dbReference type="PANTHER" id="PTHR46880">
    <property type="entry name" value="RAS-ASSOCIATING DOMAIN-CONTAINING PROTEIN"/>
    <property type="match status" value="1"/>
</dbReference>
<dbReference type="EMBL" id="SNRW01046969">
    <property type="protein sequence ID" value="KAA6316528.1"/>
    <property type="molecule type" value="Genomic_DNA"/>
</dbReference>
<dbReference type="OrthoDB" id="10068441at2759"/>
<dbReference type="PANTHER" id="PTHR46880:SF5">
    <property type="entry name" value="DUF4371 DOMAIN-CONTAINING PROTEIN"/>
    <property type="match status" value="1"/>
</dbReference>
<proteinExistence type="predicted"/>